<dbReference type="InterPro" id="IPR051481">
    <property type="entry name" value="BTB-POZ/Galectin-3-binding"/>
</dbReference>
<proteinExistence type="predicted"/>
<keyword evidence="4" id="KW-1185">Reference proteome</keyword>
<feature type="region of interest" description="Disordered" evidence="1">
    <location>
        <begin position="133"/>
        <end position="228"/>
    </location>
</feature>
<feature type="compositionally biased region" description="Acidic residues" evidence="1">
    <location>
        <begin position="174"/>
        <end position="188"/>
    </location>
</feature>
<evidence type="ECO:0000259" key="2">
    <source>
        <dbReference type="PROSITE" id="PS50097"/>
    </source>
</evidence>
<accession>A0A0K6G731</accession>
<evidence type="ECO:0000313" key="3">
    <source>
        <dbReference type="EMBL" id="CUA74433.1"/>
    </source>
</evidence>
<protein>
    <submittedName>
        <fullName evidence="3">Nucleoporin NUP188 homolog</fullName>
    </submittedName>
</protein>
<dbReference type="SMART" id="SM00225">
    <property type="entry name" value="BTB"/>
    <property type="match status" value="1"/>
</dbReference>
<organism evidence="3 4">
    <name type="scientific">Rhizoctonia solani</name>
    <dbReference type="NCBI Taxonomy" id="456999"/>
    <lineage>
        <taxon>Eukaryota</taxon>
        <taxon>Fungi</taxon>
        <taxon>Dikarya</taxon>
        <taxon>Basidiomycota</taxon>
        <taxon>Agaricomycotina</taxon>
        <taxon>Agaricomycetes</taxon>
        <taxon>Cantharellales</taxon>
        <taxon>Ceratobasidiaceae</taxon>
        <taxon>Rhizoctonia</taxon>
    </lineage>
</organism>
<reference evidence="3 4" key="1">
    <citation type="submission" date="2015-07" db="EMBL/GenBank/DDBJ databases">
        <authorList>
            <person name="Noorani M."/>
        </authorList>
    </citation>
    <scope>NUCLEOTIDE SEQUENCE [LARGE SCALE GENOMIC DNA]</scope>
    <source>
        <strain evidence="3">BBA 69670</strain>
    </source>
</reference>
<evidence type="ECO:0000313" key="4">
    <source>
        <dbReference type="Proteomes" id="UP000044841"/>
    </source>
</evidence>
<dbReference type="SUPFAM" id="SSF54695">
    <property type="entry name" value="POZ domain"/>
    <property type="match status" value="1"/>
</dbReference>
<name>A0A0K6G731_9AGAM</name>
<dbReference type="Gene3D" id="3.30.710.10">
    <property type="entry name" value="Potassium Channel Kv1.1, Chain A"/>
    <property type="match status" value="2"/>
</dbReference>
<dbReference type="InterPro" id="IPR000210">
    <property type="entry name" value="BTB/POZ_dom"/>
</dbReference>
<dbReference type="PROSITE" id="PS50097">
    <property type="entry name" value="BTB"/>
    <property type="match status" value="1"/>
</dbReference>
<feature type="compositionally biased region" description="Low complexity" evidence="1">
    <location>
        <begin position="133"/>
        <end position="156"/>
    </location>
</feature>
<sequence>MSSNPANILIARSSRSSNTLSALVPTETHAAASAIFPRSSSSPPWLLEEAEVEDIDEVEAPEENGDTEPIDVDITFRRDASYVGTVKIIVETTTFWAHKDILMFASPFFEAVLSGNWAETSANRNRTSCSSIITISQPPSQPSSTFPSQTTPATSSMPHSSDEIDSDCVRVTDVDTELSSADESEGELAENKEKERLESLKKLQGPPEGGRARSKTAPELSRLGKRRSKPVPDAVIQLKEEKAGIFHDFLKFVYPHLECTVAWNNVEGLMNISHKLVVPSLETACLQFLLTHAAGKPIKAMRIAELFEHEELYRESSRFVLDNPGGWSDAELSTLSQETLLKLEKRRNWFLERVLKLGLVPIAREYQCSSTCPDPTNCARQLEEKWRLGYHALFRFGPAQPSMVFRYLRQLEGVSPPLSLTHLACQTTAKAWVATLFDRMFSLGLRGSNENPPLGATRQHQLPHMQVPNTPARPAIREWEEAGTVLSSALSNYLSLCKSLKTNSLQEGVHSKDLAKHIDSTLGTLQVVLDDSRSQLTRARNDILSPLSRIPEELLTEIFMDVVFGVWRSHAYLPPLSMEKSLTQMSRSLYVLSAVCSAWRNIMLTHNAFWSTVMMYHTPTRCCARTIAPELSLSRAKESALHLTAIFMTETHLVAKKIEEMASYLKGRTPKIRTINVRAQLEPMEFLLHTLLKLGHYPLLSELSLSQTDVTLVRDVKLPVPLHTIYHDSNLWAPFTELLGSLSVLRIACITFPWRHMAFSSRLVELHLQQLVVGHSHTLAGLLNSAPELRRLKIISVRTFHDSSEASGTILLHKLESLLLEDLYFNTLEFLFKSIVPGPYRLKLHITEHGRECVLPPGINTQAVDTDNLYSILNLVSVHTLLISHSNMSFIGAIDQWLTGPELRGLLKSVPNTKILNMKGWFCDTETAGALKRPQGDGEPFPKFEQLHLSSTMVFNQDSFKDAVASHSPQKMVFGGDLCWQGTWVPIGDEMNFAAMPEENLFVWLHFNISEFRILGNHVNTSDFHSDIWQLW</sequence>
<dbReference type="PANTHER" id="PTHR24410:SF23">
    <property type="entry name" value="BTB DOMAIN-CONTAINING PROTEIN-RELATED"/>
    <property type="match status" value="1"/>
</dbReference>
<dbReference type="EMBL" id="CYGV01001445">
    <property type="protein sequence ID" value="CUA74433.1"/>
    <property type="molecule type" value="Genomic_DNA"/>
</dbReference>
<gene>
    <name evidence="3" type="ORF">RSOLAG22IIIB_05542</name>
</gene>
<evidence type="ECO:0000256" key="1">
    <source>
        <dbReference type="SAM" id="MobiDB-lite"/>
    </source>
</evidence>
<feature type="compositionally biased region" description="Basic and acidic residues" evidence="1">
    <location>
        <begin position="189"/>
        <end position="201"/>
    </location>
</feature>
<dbReference type="CDD" id="cd18186">
    <property type="entry name" value="BTB_POZ_ZBTB_KLHL-like"/>
    <property type="match status" value="1"/>
</dbReference>
<dbReference type="PANTHER" id="PTHR24410">
    <property type="entry name" value="HL07962P-RELATED"/>
    <property type="match status" value="1"/>
</dbReference>
<dbReference type="Proteomes" id="UP000044841">
    <property type="component" value="Unassembled WGS sequence"/>
</dbReference>
<feature type="domain" description="BTB" evidence="2">
    <location>
        <begin position="84"/>
        <end position="119"/>
    </location>
</feature>
<dbReference type="AlphaFoldDB" id="A0A0K6G731"/>
<dbReference type="InterPro" id="IPR011333">
    <property type="entry name" value="SKP1/BTB/POZ_sf"/>
</dbReference>